<dbReference type="SUPFAM" id="SSF48452">
    <property type="entry name" value="TPR-like"/>
    <property type="match status" value="2"/>
</dbReference>
<protein>
    <recommendedName>
        <fullName evidence="1">diguanylate cyclase</fullName>
        <ecNumber evidence="1">2.7.7.65</ecNumber>
    </recommendedName>
</protein>
<dbReference type="PANTHER" id="PTHR45138">
    <property type="entry name" value="REGULATORY COMPONENTS OF SENSORY TRANSDUCTION SYSTEM"/>
    <property type="match status" value="1"/>
</dbReference>
<dbReference type="GO" id="GO:1902201">
    <property type="term" value="P:negative regulation of bacterial-type flagellum-dependent cell motility"/>
    <property type="evidence" value="ECO:0007669"/>
    <property type="project" value="TreeGrafter"/>
</dbReference>
<dbReference type="NCBIfam" id="TIGR00254">
    <property type="entry name" value="GGDEF"/>
    <property type="match status" value="1"/>
</dbReference>
<dbReference type="InterPro" id="IPR011990">
    <property type="entry name" value="TPR-like_helical_dom_sf"/>
</dbReference>
<dbReference type="Pfam" id="PF07721">
    <property type="entry name" value="TPR_4"/>
    <property type="match status" value="2"/>
</dbReference>
<evidence type="ECO:0000313" key="4">
    <source>
        <dbReference type="Proteomes" id="UP000197468"/>
    </source>
</evidence>
<dbReference type="Pfam" id="PF00990">
    <property type="entry name" value="GGDEF"/>
    <property type="match status" value="1"/>
</dbReference>
<dbReference type="SMART" id="SM00267">
    <property type="entry name" value="GGDEF"/>
    <property type="match status" value="1"/>
</dbReference>
<dbReference type="AlphaFoldDB" id="A0A246JCL8"/>
<dbReference type="Gene3D" id="1.25.40.10">
    <property type="entry name" value="Tetratricopeptide repeat domain"/>
    <property type="match status" value="1"/>
</dbReference>
<evidence type="ECO:0000256" key="1">
    <source>
        <dbReference type="ARBA" id="ARBA00012528"/>
    </source>
</evidence>
<dbReference type="CDD" id="cd01949">
    <property type="entry name" value="GGDEF"/>
    <property type="match status" value="1"/>
</dbReference>
<keyword evidence="4" id="KW-1185">Reference proteome</keyword>
<dbReference type="FunFam" id="3.30.70.270:FF:000001">
    <property type="entry name" value="Diguanylate cyclase domain protein"/>
    <property type="match status" value="1"/>
</dbReference>
<comment type="caution">
    <text evidence="3">The sequence shown here is derived from an EMBL/GenBank/DDBJ whole genome shotgun (WGS) entry which is preliminary data.</text>
</comment>
<dbReference type="InterPro" id="IPR050469">
    <property type="entry name" value="Diguanylate_Cyclase"/>
</dbReference>
<dbReference type="InterPro" id="IPR000160">
    <property type="entry name" value="GGDEF_dom"/>
</dbReference>
<dbReference type="EMBL" id="NIOF01000005">
    <property type="protein sequence ID" value="OWQ90383.1"/>
    <property type="molecule type" value="Genomic_DNA"/>
</dbReference>
<dbReference type="SUPFAM" id="SSF55073">
    <property type="entry name" value="Nucleotide cyclase"/>
    <property type="match status" value="1"/>
</dbReference>
<dbReference type="Proteomes" id="UP000197468">
    <property type="component" value="Unassembled WGS sequence"/>
</dbReference>
<dbReference type="OrthoDB" id="23692at2"/>
<dbReference type="GO" id="GO:0005886">
    <property type="term" value="C:plasma membrane"/>
    <property type="evidence" value="ECO:0007669"/>
    <property type="project" value="TreeGrafter"/>
</dbReference>
<organism evidence="3 4">
    <name type="scientific">Roseateles aquatilis</name>
    <dbReference type="NCBI Taxonomy" id="431061"/>
    <lineage>
        <taxon>Bacteria</taxon>
        <taxon>Pseudomonadati</taxon>
        <taxon>Pseudomonadota</taxon>
        <taxon>Betaproteobacteria</taxon>
        <taxon>Burkholderiales</taxon>
        <taxon>Sphaerotilaceae</taxon>
        <taxon>Roseateles</taxon>
    </lineage>
</organism>
<feature type="domain" description="GGDEF" evidence="2">
    <location>
        <begin position="394"/>
        <end position="525"/>
    </location>
</feature>
<dbReference type="PROSITE" id="PS50887">
    <property type="entry name" value="GGDEF"/>
    <property type="match status" value="1"/>
</dbReference>
<name>A0A246JCL8_9BURK</name>
<gene>
    <name evidence="3" type="ORF">CDN99_13585</name>
</gene>
<dbReference type="InterPro" id="IPR029787">
    <property type="entry name" value="Nucleotide_cyclase"/>
</dbReference>
<evidence type="ECO:0000313" key="3">
    <source>
        <dbReference type="EMBL" id="OWQ90383.1"/>
    </source>
</evidence>
<dbReference type="InterPro" id="IPR011717">
    <property type="entry name" value="TPR-4"/>
</dbReference>
<dbReference type="RefSeq" id="WP_088385404.1">
    <property type="nucleotide sequence ID" value="NZ_NIOF01000005.1"/>
</dbReference>
<dbReference type="InterPro" id="IPR043128">
    <property type="entry name" value="Rev_trsase/Diguanyl_cyclase"/>
</dbReference>
<dbReference type="GO" id="GO:0042802">
    <property type="term" value="F:identical protein binding"/>
    <property type="evidence" value="ECO:0007669"/>
    <property type="project" value="InterPro"/>
</dbReference>
<proteinExistence type="predicted"/>
<sequence>MPDSAFATHPKYAELVRTLWMTAAEATPLLREEVRAATGSGSGSGSGSEIVLAFAKALLARALARSGQSEEAETVAQEALAQFRQLGSVNGEAMALVCLSLVHWCSGRQAVALEDLRRADSLSRGSTWRDLHASALNMMGIVLNDLGHHEQAAAVLEDALRAPAEQVSRPMRVRLSSNLSLALGRLAYQEKAQGAPRKTWTDRALASVALASRCLDECRRCLPSDEPHIQENLASALVVLDRLDEAHAALDAADSAAAASGNRLSEVYCAATRARAWLAADEPARAAAAAERGIQAAAAAGATIFLDELYLVSSKSWERLGDYRKSLEAHQQFFRWREAQVLKLAEERARSLAVVLGLDRAQRESRQDPLTGLANRRAFDEMLDRVLSRASPTSVIGLALIDLDCFKQVNDAHGHAVGDEALQLVAKLMVSEGRAHDLVARLGGDEFAVLVQGAPGSAQSVCQRVRARLGPQCVEHWPQGPRITLSIGIVEAREPQPKATLLQLADEALYRVKRQGRDGVSVAGA</sequence>
<dbReference type="PANTHER" id="PTHR45138:SF24">
    <property type="entry name" value="DIGUANYLATE CYCLASE DGCC-RELATED"/>
    <property type="match status" value="1"/>
</dbReference>
<dbReference type="GO" id="GO:0043709">
    <property type="term" value="P:cell adhesion involved in single-species biofilm formation"/>
    <property type="evidence" value="ECO:0007669"/>
    <property type="project" value="TreeGrafter"/>
</dbReference>
<dbReference type="GO" id="GO:0052621">
    <property type="term" value="F:diguanylate cyclase activity"/>
    <property type="evidence" value="ECO:0007669"/>
    <property type="project" value="UniProtKB-EC"/>
</dbReference>
<dbReference type="EC" id="2.7.7.65" evidence="1"/>
<evidence type="ECO:0000259" key="2">
    <source>
        <dbReference type="PROSITE" id="PS50887"/>
    </source>
</evidence>
<reference evidence="3 4" key="1">
    <citation type="journal article" date="2008" name="Int. J. Syst. Evol. Microbiol.">
        <title>Description of Roseateles aquatilis sp. nov. and Roseateles terrae sp. nov., in the class Betaproteobacteria, and emended description of the genus Roseateles.</title>
        <authorList>
            <person name="Gomila M."/>
            <person name="Bowien B."/>
            <person name="Falsen E."/>
            <person name="Moore E.R."/>
            <person name="Lalucat J."/>
        </authorList>
    </citation>
    <scope>NUCLEOTIDE SEQUENCE [LARGE SCALE GENOMIC DNA]</scope>
    <source>
        <strain evidence="3 4">CCUG 48205</strain>
    </source>
</reference>
<accession>A0A246JCL8</accession>
<dbReference type="Gene3D" id="3.30.70.270">
    <property type="match status" value="1"/>
</dbReference>